<proteinExistence type="predicted"/>
<protein>
    <recommendedName>
        <fullName evidence="1">Metallo-beta-lactamase domain-containing protein</fullName>
    </recommendedName>
</protein>
<dbReference type="Proteomes" id="UP000030595">
    <property type="component" value="Unassembled WGS sequence"/>
</dbReference>
<gene>
    <name evidence="2" type="ORF">CD30_08775</name>
</gene>
<evidence type="ECO:0000313" key="3">
    <source>
        <dbReference type="Proteomes" id="UP000030595"/>
    </source>
</evidence>
<dbReference type="OrthoDB" id="9802248at2"/>
<name>A0A0A3J214_9BACL</name>
<comment type="caution">
    <text evidence="2">The sequence shown here is derived from an EMBL/GenBank/DDBJ whole genome shotgun (WGS) entry which is preliminary data.</text>
</comment>
<organism evidence="2 3">
    <name type="scientific">Ureibacillus massiliensis 4400831 = CIP 108448 = CCUG 49529</name>
    <dbReference type="NCBI Taxonomy" id="1211035"/>
    <lineage>
        <taxon>Bacteria</taxon>
        <taxon>Bacillati</taxon>
        <taxon>Bacillota</taxon>
        <taxon>Bacilli</taxon>
        <taxon>Bacillales</taxon>
        <taxon>Caryophanaceae</taxon>
        <taxon>Ureibacillus</taxon>
    </lineage>
</organism>
<dbReference type="Pfam" id="PF00753">
    <property type="entry name" value="Lactamase_B"/>
    <property type="match status" value="1"/>
</dbReference>
<dbReference type="EMBL" id="JPVQ01000012">
    <property type="protein sequence ID" value="KGR90976.1"/>
    <property type="molecule type" value="Genomic_DNA"/>
</dbReference>
<dbReference type="PANTHER" id="PTHR42951">
    <property type="entry name" value="METALLO-BETA-LACTAMASE DOMAIN-CONTAINING"/>
    <property type="match status" value="1"/>
</dbReference>
<dbReference type="AlphaFoldDB" id="A0A0A3J214"/>
<dbReference type="InterPro" id="IPR036866">
    <property type="entry name" value="RibonucZ/Hydroxyglut_hydro"/>
</dbReference>
<dbReference type="CDD" id="cd07721">
    <property type="entry name" value="yflN-like_MBL-fold"/>
    <property type="match status" value="1"/>
</dbReference>
<dbReference type="InterPro" id="IPR050855">
    <property type="entry name" value="NDM-1-like"/>
</dbReference>
<dbReference type="RefSeq" id="WP_036175281.1">
    <property type="nucleotide sequence ID" value="NZ_AVCZ01000012.1"/>
</dbReference>
<reference evidence="2 3" key="1">
    <citation type="submission" date="2014-02" db="EMBL/GenBank/DDBJ databases">
        <title>Draft genome sequence of Lysinibacillus massiliensis CCUG 49529.</title>
        <authorList>
            <person name="Zhang F."/>
            <person name="Wang G."/>
            <person name="Zhang L."/>
        </authorList>
    </citation>
    <scope>NUCLEOTIDE SEQUENCE [LARGE SCALE GENOMIC DNA]</scope>
    <source>
        <strain evidence="2 3">CCUG 49529</strain>
    </source>
</reference>
<dbReference type="SUPFAM" id="SSF56281">
    <property type="entry name" value="Metallo-hydrolase/oxidoreductase"/>
    <property type="match status" value="1"/>
</dbReference>
<dbReference type="Gene3D" id="3.60.15.10">
    <property type="entry name" value="Ribonuclease Z/Hydroxyacylglutathione hydrolase-like"/>
    <property type="match status" value="1"/>
</dbReference>
<dbReference type="eggNOG" id="COG0491">
    <property type="taxonomic scope" value="Bacteria"/>
</dbReference>
<keyword evidence="3" id="KW-1185">Reference proteome</keyword>
<accession>A0A0A3J214</accession>
<evidence type="ECO:0000313" key="2">
    <source>
        <dbReference type="EMBL" id="KGR90976.1"/>
    </source>
</evidence>
<sequence length="237" mass="26464">MKISKYNQLYQLTLYPRIFPINCYLYEEQHECTLIDTGIPASFKGIVDLMRKLDKPLTNIILTHPHGDHVGSLDLLKEHFPKATVSISERDNRLLQGDMSLDKNEPQTPIKGGFNKKLKTTADQLLKEGDQIGSLTVIETPGHTPGSISLWDSKKLTIIVGDAMQTKGKIAISGQLVPLFPFPALATWNKEISLESVKKIYELKPTLLAVGHGKIIENPNNFINEAIINAERKLVNV</sequence>
<evidence type="ECO:0000259" key="1">
    <source>
        <dbReference type="SMART" id="SM00849"/>
    </source>
</evidence>
<dbReference type="PANTHER" id="PTHR42951:SF9">
    <property type="entry name" value="METAL-DEPENDENT HYDROLASE"/>
    <property type="match status" value="1"/>
</dbReference>
<dbReference type="InterPro" id="IPR001279">
    <property type="entry name" value="Metallo-B-lactamas"/>
</dbReference>
<feature type="domain" description="Metallo-beta-lactamase" evidence="1">
    <location>
        <begin position="20"/>
        <end position="212"/>
    </location>
</feature>
<dbReference type="SMART" id="SM00849">
    <property type="entry name" value="Lactamase_B"/>
    <property type="match status" value="1"/>
</dbReference>